<dbReference type="NCBIfam" id="TIGR02100">
    <property type="entry name" value="glgX_debranch"/>
    <property type="match status" value="1"/>
</dbReference>
<comment type="similarity">
    <text evidence="1">Belongs to the glycosyl hydrolase 13 family.</text>
</comment>
<dbReference type="SUPFAM" id="SSF51011">
    <property type="entry name" value="Glycosyl hydrolase domain"/>
    <property type="match status" value="1"/>
</dbReference>
<dbReference type="KEGG" id="hoh:Hoch_6129"/>
<dbReference type="PANTHER" id="PTHR43002">
    <property type="entry name" value="GLYCOGEN DEBRANCHING ENZYME"/>
    <property type="match status" value="1"/>
</dbReference>
<evidence type="ECO:0000313" key="5">
    <source>
        <dbReference type="EMBL" id="ACY18604.1"/>
    </source>
</evidence>
<dbReference type="InterPro" id="IPR017853">
    <property type="entry name" value="GH"/>
</dbReference>
<dbReference type="InterPro" id="IPR044505">
    <property type="entry name" value="GlgX_Isoamylase_N_E_set"/>
</dbReference>
<dbReference type="InterPro" id="IPR013780">
    <property type="entry name" value="Glyco_hydro_b"/>
</dbReference>
<evidence type="ECO:0000256" key="2">
    <source>
        <dbReference type="ARBA" id="ARBA00022801"/>
    </source>
</evidence>
<dbReference type="CAZy" id="CBM48">
    <property type="family name" value="Carbohydrate-Binding Module Family 48"/>
</dbReference>
<dbReference type="Gene3D" id="2.60.40.10">
    <property type="entry name" value="Immunoglobulins"/>
    <property type="match status" value="1"/>
</dbReference>
<keyword evidence="3" id="KW-0326">Glycosidase</keyword>
<keyword evidence="6" id="KW-1185">Reference proteome</keyword>
<dbReference type="HOGENOM" id="CLU_011725_1_1_7"/>
<evidence type="ECO:0000259" key="4">
    <source>
        <dbReference type="SMART" id="SM00642"/>
    </source>
</evidence>
<dbReference type="SMART" id="SM00642">
    <property type="entry name" value="Aamy"/>
    <property type="match status" value="1"/>
</dbReference>
<dbReference type="eggNOG" id="COG1523">
    <property type="taxonomic scope" value="Bacteria"/>
</dbReference>
<dbReference type="GO" id="GO:0005980">
    <property type="term" value="P:glycogen catabolic process"/>
    <property type="evidence" value="ECO:0007669"/>
    <property type="project" value="InterPro"/>
</dbReference>
<gene>
    <name evidence="5" type="ordered locus">Hoch_6129</name>
</gene>
<proteinExistence type="inferred from homology"/>
<dbReference type="SUPFAM" id="SSF51445">
    <property type="entry name" value="(Trans)glycosidases"/>
    <property type="match status" value="1"/>
</dbReference>
<dbReference type="CDD" id="cd02856">
    <property type="entry name" value="E_set_GDE_Isoamylase_N"/>
    <property type="match status" value="1"/>
</dbReference>
<dbReference type="GO" id="GO:0004135">
    <property type="term" value="F:amylo-alpha-1,6-glucosidase activity"/>
    <property type="evidence" value="ECO:0007669"/>
    <property type="project" value="InterPro"/>
</dbReference>
<dbReference type="Gene3D" id="2.60.40.1180">
    <property type="entry name" value="Golgi alpha-mannosidase II"/>
    <property type="match status" value="1"/>
</dbReference>
<organism evidence="5 6">
    <name type="scientific">Haliangium ochraceum (strain DSM 14365 / JCM 11303 / SMP-2)</name>
    <dbReference type="NCBI Taxonomy" id="502025"/>
    <lineage>
        <taxon>Bacteria</taxon>
        <taxon>Pseudomonadati</taxon>
        <taxon>Myxococcota</taxon>
        <taxon>Polyangia</taxon>
        <taxon>Haliangiales</taxon>
        <taxon>Kofleriaceae</taxon>
        <taxon>Haliangium</taxon>
    </lineage>
</organism>
<reference evidence="5 6" key="1">
    <citation type="journal article" date="2010" name="Stand. Genomic Sci.">
        <title>Complete genome sequence of Haliangium ochraceum type strain (SMP-2).</title>
        <authorList>
            <consortium name="US DOE Joint Genome Institute (JGI-PGF)"/>
            <person name="Ivanova N."/>
            <person name="Daum C."/>
            <person name="Lang E."/>
            <person name="Abt B."/>
            <person name="Kopitz M."/>
            <person name="Saunders E."/>
            <person name="Lapidus A."/>
            <person name="Lucas S."/>
            <person name="Glavina Del Rio T."/>
            <person name="Nolan M."/>
            <person name="Tice H."/>
            <person name="Copeland A."/>
            <person name="Cheng J.F."/>
            <person name="Chen F."/>
            <person name="Bruce D."/>
            <person name="Goodwin L."/>
            <person name="Pitluck S."/>
            <person name="Mavromatis K."/>
            <person name="Pati A."/>
            <person name="Mikhailova N."/>
            <person name="Chen A."/>
            <person name="Palaniappan K."/>
            <person name="Land M."/>
            <person name="Hauser L."/>
            <person name="Chang Y.J."/>
            <person name="Jeffries C.D."/>
            <person name="Detter J.C."/>
            <person name="Brettin T."/>
            <person name="Rohde M."/>
            <person name="Goker M."/>
            <person name="Bristow J."/>
            <person name="Markowitz V."/>
            <person name="Eisen J.A."/>
            <person name="Hugenholtz P."/>
            <person name="Kyrpides N.C."/>
            <person name="Klenk H.P."/>
        </authorList>
    </citation>
    <scope>NUCLEOTIDE SEQUENCE [LARGE SCALE GENOMIC DNA]</scope>
    <source>
        <strain evidence="6">DSM 14365 / CIP 107738 / JCM 11303 / AJ 13395 / SMP-2</strain>
    </source>
</reference>
<evidence type="ECO:0000256" key="3">
    <source>
        <dbReference type="ARBA" id="ARBA00023295"/>
    </source>
</evidence>
<dbReference type="InterPro" id="IPR006047">
    <property type="entry name" value="GH13_cat_dom"/>
</dbReference>
<evidence type="ECO:0000313" key="6">
    <source>
        <dbReference type="Proteomes" id="UP000001880"/>
    </source>
</evidence>
<dbReference type="InterPro" id="IPR013783">
    <property type="entry name" value="Ig-like_fold"/>
</dbReference>
<dbReference type="SUPFAM" id="SSF81296">
    <property type="entry name" value="E set domains"/>
    <property type="match status" value="1"/>
</dbReference>
<dbReference type="Gene3D" id="3.20.20.80">
    <property type="entry name" value="Glycosidases"/>
    <property type="match status" value="1"/>
</dbReference>
<sequence>MWPGNPSPLGAAWDGLGVNFALYSERAEAVELLLFEGPDADAPSASCFLPEQTGPVWHGYIPQLRPGQLYGYRVHGPFAPHQGLRFNPNKVLLDPYARALGRNLRWDDSLFGYPIGGEDTAMSESDSAAYAPLAAVVETGFPWGDDRPPDVPWEDTLIYETHVKGISKRHPDVPEELRGTYLGLASEPIIEHLLSLGVTTVQLMPVQACVHDRHLIERDLANYWGYNTLAYFAPEPGYASRPGQPDSVVREFKMMVRALHAAGLEVIIDVVYNHTSEGNQMGPSLSFRGIDNTSYYKLSPEDHRYYMDYTGTGNTLDPSNPYVLQLITDSLRYWVQEMRVDGFRFDLASSLARELYDVNMLSAFFKVIQQDPVLSQVKLIAEPWDVGPGGYQVGNFPWYWAEWNGRYRDAVRAFWRGESGQVGEFATRASGSSDLYERSGRRPYASINFVTAHDGFSLEDMVSYEHKHNEANCEDNRDGHDHNLSQNCGVEGPSDDPEVLGRREVLKRSMLSTLLLSQGVPMILGGDELSRTQGGNNNAYCQDNEVSWYDWTLDERKQRFLEFVRQVVAFRQAHPILRRRHFLTGETVGDSPLKDMSWWHPEGREMTPEDWHNGDLRALGMLLTGDGLREVDWRCRPLTDDTYLAVFNSGQRSVRFSLPELPVRGRWLWEWASDPDSKKRRARTKHARPMDGKRRLRVSASAIELFRLVVEDDESGS</sequence>
<dbReference type="Pfam" id="PF02922">
    <property type="entry name" value="CBM_48"/>
    <property type="match status" value="1"/>
</dbReference>
<dbReference type="CDD" id="cd11326">
    <property type="entry name" value="AmyAc_Glg_debranch"/>
    <property type="match status" value="1"/>
</dbReference>
<dbReference type="EMBL" id="CP001804">
    <property type="protein sequence ID" value="ACY18604.1"/>
    <property type="molecule type" value="Genomic_DNA"/>
</dbReference>
<accession>D0LLA8</accession>
<dbReference type="InterPro" id="IPR014756">
    <property type="entry name" value="Ig_E-set"/>
</dbReference>
<feature type="domain" description="Glycosyl hydrolase family 13 catalytic" evidence="4">
    <location>
        <begin position="135"/>
        <end position="571"/>
    </location>
</feature>
<dbReference type="AlphaFoldDB" id="D0LLA8"/>
<dbReference type="InterPro" id="IPR004193">
    <property type="entry name" value="Glyco_hydro_13_N"/>
</dbReference>
<keyword evidence="2" id="KW-0378">Hydrolase</keyword>
<evidence type="ECO:0000256" key="1">
    <source>
        <dbReference type="ARBA" id="ARBA00008061"/>
    </source>
</evidence>
<dbReference type="Proteomes" id="UP000001880">
    <property type="component" value="Chromosome"/>
</dbReference>
<dbReference type="CAZy" id="GH13">
    <property type="family name" value="Glycoside Hydrolase Family 13"/>
</dbReference>
<protein>
    <submittedName>
        <fullName evidence="5">Glycogen debranching enzyme GlgX</fullName>
    </submittedName>
</protein>
<name>D0LLA8_HALO1</name>
<dbReference type="STRING" id="502025.Hoch_6129"/>
<dbReference type="InterPro" id="IPR011837">
    <property type="entry name" value="Glycogen_debranch_GlgX"/>
</dbReference>